<comment type="subcellular location">
    <subcellularLocation>
        <location evidence="1">Membrane</location>
        <topology evidence="1">Single-pass membrane protein</topology>
    </subcellularLocation>
</comment>
<sequence length="378" mass="43926">MDSLRNNITLQHHKALILLPLSLLLIYTITSLFWPQAQSLLNIGFSSSVTGKDCDYAYGKWVRDEMYAVESYSEDCPFLDPGFQCGLLGRKDDEYRKWRWQPYGCDLPRFNAAELLERSRNGRIAFVGDSIGRNQWESLLCMLARSVNNASNIYEENGKSVQNDHKVNLSVRFHDYNLTVEYYRDTFLVSQGRRPKNSSEPVKGIIKVDTIHGYWKKWMGADVLVFNSGHWWQDNKIADFGLYFQEGETVNMTMDVREAYRRGGPWNERGECNTSTAPQTDYTKLQPEPWYNQVIHETIQPIKDGNRSALEILNITYLTEFRIDGHPSVYREPDVPNHDVQDCSHWCLPGVPDSWNELLYAHLFSKDYRTRKKHDAAN</sequence>
<evidence type="ECO:0000256" key="3">
    <source>
        <dbReference type="ARBA" id="ARBA00022692"/>
    </source>
</evidence>
<dbReference type="InterPro" id="IPR025846">
    <property type="entry name" value="TBL_N"/>
</dbReference>
<dbReference type="InterPro" id="IPR026057">
    <property type="entry name" value="TBL_C"/>
</dbReference>
<evidence type="ECO:0000313" key="11">
    <source>
        <dbReference type="Proteomes" id="UP000541444"/>
    </source>
</evidence>
<feature type="domain" description="Trichome birefringence-like N-terminal" evidence="9">
    <location>
        <begin position="53"/>
        <end position="106"/>
    </location>
</feature>
<gene>
    <name evidence="10" type="ORF">GIB67_035037</name>
</gene>
<accession>A0A7J7L1N1</accession>
<dbReference type="Pfam" id="PF13839">
    <property type="entry name" value="PC-Esterase"/>
    <property type="match status" value="1"/>
</dbReference>
<dbReference type="EMBL" id="JACGCM010002693">
    <property type="protein sequence ID" value="KAF6136478.1"/>
    <property type="molecule type" value="Genomic_DNA"/>
</dbReference>
<dbReference type="GO" id="GO:0016413">
    <property type="term" value="F:O-acetyltransferase activity"/>
    <property type="evidence" value="ECO:0007669"/>
    <property type="project" value="InterPro"/>
</dbReference>
<keyword evidence="4" id="KW-0735">Signal-anchor</keyword>
<evidence type="ECO:0000256" key="5">
    <source>
        <dbReference type="ARBA" id="ARBA00022989"/>
    </source>
</evidence>
<keyword evidence="6 7" id="KW-0472">Membrane</keyword>
<protein>
    <recommendedName>
        <fullName evidence="12">Trichome birefringence-like N-terminal domain-containing protein</fullName>
    </recommendedName>
</protein>
<evidence type="ECO:0000256" key="2">
    <source>
        <dbReference type="ARBA" id="ARBA00007727"/>
    </source>
</evidence>
<dbReference type="InterPro" id="IPR029962">
    <property type="entry name" value="TBL"/>
</dbReference>
<dbReference type="Proteomes" id="UP000541444">
    <property type="component" value="Unassembled WGS sequence"/>
</dbReference>
<dbReference type="PANTHER" id="PTHR32285:SF53">
    <property type="entry name" value="PROTEIN TRICHOME BIREFRINGENCE-LIKE 9"/>
    <property type="match status" value="1"/>
</dbReference>
<proteinExistence type="inferred from homology"/>
<feature type="transmembrane region" description="Helical" evidence="7">
    <location>
        <begin position="15"/>
        <end position="34"/>
    </location>
</feature>
<comment type="caution">
    <text evidence="10">The sequence shown here is derived from an EMBL/GenBank/DDBJ whole genome shotgun (WGS) entry which is preliminary data.</text>
</comment>
<evidence type="ECO:0000256" key="4">
    <source>
        <dbReference type="ARBA" id="ARBA00022968"/>
    </source>
</evidence>
<evidence type="ECO:0000259" key="8">
    <source>
        <dbReference type="Pfam" id="PF13839"/>
    </source>
</evidence>
<evidence type="ECO:0008006" key="12">
    <source>
        <dbReference type="Google" id="ProtNLM"/>
    </source>
</evidence>
<dbReference type="AlphaFoldDB" id="A0A7J7L1N1"/>
<evidence type="ECO:0000313" key="10">
    <source>
        <dbReference type="EMBL" id="KAF6136478.1"/>
    </source>
</evidence>
<dbReference type="Pfam" id="PF14416">
    <property type="entry name" value="PMR5N"/>
    <property type="match status" value="1"/>
</dbReference>
<feature type="domain" description="Trichome birefringence-like C-terminal" evidence="8">
    <location>
        <begin position="107"/>
        <end position="262"/>
    </location>
</feature>
<dbReference type="OrthoDB" id="630188at2759"/>
<dbReference type="PANTHER" id="PTHR32285">
    <property type="entry name" value="PROTEIN TRICHOME BIREFRINGENCE-LIKE 9-RELATED"/>
    <property type="match status" value="1"/>
</dbReference>
<dbReference type="GO" id="GO:0016020">
    <property type="term" value="C:membrane"/>
    <property type="evidence" value="ECO:0007669"/>
    <property type="project" value="UniProtKB-SubCell"/>
</dbReference>
<evidence type="ECO:0000256" key="7">
    <source>
        <dbReference type="SAM" id="Phobius"/>
    </source>
</evidence>
<keyword evidence="3 7" id="KW-0812">Transmembrane</keyword>
<organism evidence="10 11">
    <name type="scientific">Kingdonia uniflora</name>
    <dbReference type="NCBI Taxonomy" id="39325"/>
    <lineage>
        <taxon>Eukaryota</taxon>
        <taxon>Viridiplantae</taxon>
        <taxon>Streptophyta</taxon>
        <taxon>Embryophyta</taxon>
        <taxon>Tracheophyta</taxon>
        <taxon>Spermatophyta</taxon>
        <taxon>Magnoliopsida</taxon>
        <taxon>Ranunculales</taxon>
        <taxon>Circaeasteraceae</taxon>
        <taxon>Kingdonia</taxon>
    </lineage>
</organism>
<evidence type="ECO:0000256" key="6">
    <source>
        <dbReference type="ARBA" id="ARBA00023136"/>
    </source>
</evidence>
<evidence type="ECO:0000259" key="9">
    <source>
        <dbReference type="Pfam" id="PF14416"/>
    </source>
</evidence>
<reference evidence="10 11" key="1">
    <citation type="journal article" date="2020" name="IScience">
        <title>Genome Sequencing of the Endangered Kingdonia uniflora (Circaeasteraceae, Ranunculales) Reveals Potential Mechanisms of Evolutionary Specialization.</title>
        <authorList>
            <person name="Sun Y."/>
            <person name="Deng T."/>
            <person name="Zhang A."/>
            <person name="Moore M.J."/>
            <person name="Landis J.B."/>
            <person name="Lin N."/>
            <person name="Zhang H."/>
            <person name="Zhang X."/>
            <person name="Huang J."/>
            <person name="Zhang X."/>
            <person name="Sun H."/>
            <person name="Wang H."/>
        </authorList>
    </citation>
    <scope>NUCLEOTIDE SEQUENCE [LARGE SCALE GENOMIC DNA]</scope>
    <source>
        <strain evidence="10">TB1705</strain>
        <tissue evidence="10">Leaf</tissue>
    </source>
</reference>
<keyword evidence="11" id="KW-1185">Reference proteome</keyword>
<comment type="similarity">
    <text evidence="2">Belongs to the PC-esterase family. TBL subfamily.</text>
</comment>
<name>A0A7J7L1N1_9MAGN</name>
<evidence type="ECO:0000256" key="1">
    <source>
        <dbReference type="ARBA" id="ARBA00004167"/>
    </source>
</evidence>
<dbReference type="GO" id="GO:0005794">
    <property type="term" value="C:Golgi apparatus"/>
    <property type="evidence" value="ECO:0007669"/>
    <property type="project" value="TreeGrafter"/>
</dbReference>
<keyword evidence="5 7" id="KW-1133">Transmembrane helix</keyword>